<accession>A0A975D089</accession>
<gene>
    <name evidence="1" type="ORF">HRJ34_19215</name>
</gene>
<organism evidence="1 2">
    <name type="scientific">Rhizorhabdus wittichii</name>
    <dbReference type="NCBI Taxonomy" id="160791"/>
    <lineage>
        <taxon>Bacteria</taxon>
        <taxon>Pseudomonadati</taxon>
        <taxon>Pseudomonadota</taxon>
        <taxon>Alphaproteobacteria</taxon>
        <taxon>Sphingomonadales</taxon>
        <taxon>Sphingomonadaceae</taxon>
        <taxon>Rhizorhabdus</taxon>
    </lineage>
</organism>
<dbReference type="InterPro" id="IPR034660">
    <property type="entry name" value="DinB/YfiT-like"/>
</dbReference>
<reference evidence="1" key="2">
    <citation type="submission" date="2021-04" db="EMBL/GenBank/DDBJ databases">
        <title>Isolation and genomic analysis of the ibuprofen-degrading bacterium Sphingomonas strain MPO218.</title>
        <authorList>
            <person name="Aulestia M."/>
            <person name="Flores A."/>
            <person name="Mangas E.L."/>
            <person name="Perez-Pulido A.J."/>
            <person name="Santero E."/>
            <person name="Camacho E.M."/>
        </authorList>
    </citation>
    <scope>NUCLEOTIDE SEQUENCE</scope>
    <source>
        <strain evidence="1">MPO218</strain>
    </source>
</reference>
<dbReference type="Pfam" id="PF09351">
    <property type="entry name" value="DUF1993"/>
    <property type="match status" value="1"/>
</dbReference>
<dbReference type="SUPFAM" id="SSF109854">
    <property type="entry name" value="DinB/YfiT-like putative metalloenzymes"/>
    <property type="match status" value="1"/>
</dbReference>
<evidence type="ECO:0000313" key="2">
    <source>
        <dbReference type="Proteomes" id="UP000664914"/>
    </source>
</evidence>
<evidence type="ECO:0000313" key="1">
    <source>
        <dbReference type="EMBL" id="QTH20451.1"/>
    </source>
</evidence>
<name>A0A975D089_9SPHN</name>
<protein>
    <submittedName>
        <fullName evidence="1">DUF1993 domain-containing protein</fullName>
    </submittedName>
</protein>
<dbReference type="AlphaFoldDB" id="A0A975D089"/>
<sequence>MSEGDAMTATTLYEASIPVIRRSLANLSALLDKGAEHFAAAGVAEDEWLGYRLADDMHPLLRQVQIASDGAKGAAARLSGQTPPSFPDEETSVAELRDRIARTIAYLDSVPADAIAGREEVPIILEIGDLALHFTGANYVRDFALPNLLFHVTTAYAILRNRGVAIGKRDFLGELDIRPRVAA</sequence>
<reference evidence="1" key="1">
    <citation type="submission" date="2020-07" db="EMBL/GenBank/DDBJ databases">
        <authorList>
            <person name="Camacho E."/>
        </authorList>
    </citation>
    <scope>NUCLEOTIDE SEQUENCE</scope>
    <source>
        <strain evidence="1">MPO218</strain>
    </source>
</reference>
<dbReference type="PANTHER" id="PTHR36922">
    <property type="entry name" value="BLL2446 PROTEIN"/>
    <property type="match status" value="1"/>
</dbReference>
<dbReference type="Proteomes" id="UP000664914">
    <property type="component" value="Chromosome"/>
</dbReference>
<dbReference type="PANTHER" id="PTHR36922:SF1">
    <property type="entry name" value="DUF1993 DOMAIN-CONTAINING PROTEIN"/>
    <property type="match status" value="1"/>
</dbReference>
<dbReference type="InterPro" id="IPR018531">
    <property type="entry name" value="DUF1993"/>
</dbReference>
<dbReference type="Gene3D" id="1.20.120.450">
    <property type="entry name" value="dinb family like domain"/>
    <property type="match status" value="1"/>
</dbReference>
<proteinExistence type="predicted"/>
<dbReference type="EMBL" id="CP059319">
    <property type="protein sequence ID" value="QTH20451.1"/>
    <property type="molecule type" value="Genomic_DNA"/>
</dbReference>